<dbReference type="Proteomes" id="UP001259347">
    <property type="component" value="Unassembled WGS sequence"/>
</dbReference>
<proteinExistence type="predicted"/>
<keyword evidence="3" id="KW-1185">Reference proteome</keyword>
<evidence type="ECO:0000256" key="1">
    <source>
        <dbReference type="SAM" id="Phobius"/>
    </source>
</evidence>
<gene>
    <name evidence="2" type="ORF">J2Y69_001836</name>
</gene>
<accession>A0ABU1SCA1</accession>
<feature type="transmembrane region" description="Helical" evidence="1">
    <location>
        <begin position="50"/>
        <end position="74"/>
    </location>
</feature>
<keyword evidence="1" id="KW-1133">Transmembrane helix</keyword>
<sequence>MKSRPVSWYRSECRHRRRGRAVSSEYPGGIIGIGSGVQGDRTSGRRWKRIAVRVSAWLSGIVLLIALAGVPIFVLPPSDETDGVDAVLVLGPPTGNRIDRAYEISAANGQAPIVISIAPDGQHSMEETGACRRIGVECLIPDTFTTKGEAELLNQLSAVHGWRTVAVITESPHVLRARYIFDRCYDGDARVVSVLYSGWILGWVFQYGYQTGAFVKAALTDCA</sequence>
<dbReference type="RefSeq" id="WP_310019840.1">
    <property type="nucleotide sequence ID" value="NZ_JAVDUM010000007.1"/>
</dbReference>
<evidence type="ECO:0000313" key="2">
    <source>
        <dbReference type="EMBL" id="MDR6867235.1"/>
    </source>
</evidence>
<keyword evidence="1" id="KW-0812">Transmembrane</keyword>
<organism evidence="2 3">
    <name type="scientific">Microbacterium resistens</name>
    <dbReference type="NCBI Taxonomy" id="156977"/>
    <lineage>
        <taxon>Bacteria</taxon>
        <taxon>Bacillati</taxon>
        <taxon>Actinomycetota</taxon>
        <taxon>Actinomycetes</taxon>
        <taxon>Micrococcales</taxon>
        <taxon>Microbacteriaceae</taxon>
        <taxon>Microbacterium</taxon>
    </lineage>
</organism>
<comment type="caution">
    <text evidence="2">The sequence shown here is derived from an EMBL/GenBank/DDBJ whole genome shotgun (WGS) entry which is preliminary data.</text>
</comment>
<reference evidence="2 3" key="1">
    <citation type="submission" date="2023-07" db="EMBL/GenBank/DDBJ databases">
        <title>Sorghum-associated microbial communities from plants grown in Nebraska, USA.</title>
        <authorList>
            <person name="Schachtman D."/>
        </authorList>
    </citation>
    <scope>NUCLEOTIDE SEQUENCE [LARGE SCALE GENOMIC DNA]</scope>
    <source>
        <strain evidence="2 3">2980</strain>
    </source>
</reference>
<keyword evidence="1" id="KW-0472">Membrane</keyword>
<dbReference type="EMBL" id="JAVDUM010000007">
    <property type="protein sequence ID" value="MDR6867235.1"/>
    <property type="molecule type" value="Genomic_DNA"/>
</dbReference>
<protein>
    <recommendedName>
        <fullName evidence="4">YdcF family protein</fullName>
    </recommendedName>
</protein>
<evidence type="ECO:0000313" key="3">
    <source>
        <dbReference type="Proteomes" id="UP001259347"/>
    </source>
</evidence>
<name>A0ABU1SCA1_9MICO</name>
<evidence type="ECO:0008006" key="4">
    <source>
        <dbReference type="Google" id="ProtNLM"/>
    </source>
</evidence>